<evidence type="ECO:0000313" key="4">
    <source>
        <dbReference type="Proteomes" id="UP000245506"/>
    </source>
</evidence>
<keyword evidence="4" id="KW-1185">Reference proteome</keyword>
<feature type="transmembrane region" description="Helical" evidence="1">
    <location>
        <begin position="279"/>
        <end position="309"/>
    </location>
</feature>
<dbReference type="Pfam" id="PF14351">
    <property type="entry name" value="DUF4401"/>
    <property type="match status" value="1"/>
</dbReference>
<dbReference type="OrthoDB" id="8527955at2"/>
<keyword evidence="1" id="KW-1133">Transmembrane helix</keyword>
<accession>A0A317CIC7</accession>
<comment type="caution">
    <text evidence="3">The sequence shown here is derived from an EMBL/GenBank/DDBJ whole genome shotgun (WGS) entry which is preliminary data.</text>
</comment>
<feature type="transmembrane region" description="Helical" evidence="1">
    <location>
        <begin position="64"/>
        <end position="81"/>
    </location>
</feature>
<name>A0A317CIC7_9GAMM</name>
<feature type="transmembrane region" description="Helical" evidence="1">
    <location>
        <begin position="166"/>
        <end position="185"/>
    </location>
</feature>
<feature type="transmembrane region" description="Helical" evidence="1">
    <location>
        <begin position="87"/>
        <end position="114"/>
    </location>
</feature>
<keyword evidence="1" id="KW-0812">Transmembrane</keyword>
<dbReference type="InterPro" id="IPR025513">
    <property type="entry name" value="DUF4401"/>
</dbReference>
<reference evidence="3 4" key="1">
    <citation type="submission" date="2018-05" db="EMBL/GenBank/DDBJ databases">
        <title>Leucothrix arctica sp. nov., isolated from Arctic seawater.</title>
        <authorList>
            <person name="Choi A."/>
            <person name="Baek K."/>
        </authorList>
    </citation>
    <scope>NUCLEOTIDE SEQUENCE [LARGE SCALE GENOMIC DNA]</scope>
    <source>
        <strain evidence="3 4">IMCC9719</strain>
    </source>
</reference>
<evidence type="ECO:0000256" key="1">
    <source>
        <dbReference type="SAM" id="Phobius"/>
    </source>
</evidence>
<proteinExistence type="predicted"/>
<feature type="transmembrane region" description="Helical" evidence="1">
    <location>
        <begin position="126"/>
        <end position="146"/>
    </location>
</feature>
<protein>
    <recommendedName>
        <fullName evidence="2">DUF4401 domain-containing protein</fullName>
    </recommendedName>
</protein>
<keyword evidence="1" id="KW-0472">Membrane</keyword>
<dbReference type="RefSeq" id="WP_109822159.1">
    <property type="nucleotide sequence ID" value="NZ_QGKL01000012.1"/>
</dbReference>
<feature type="transmembrane region" description="Helical" evidence="1">
    <location>
        <begin position="315"/>
        <end position="333"/>
    </location>
</feature>
<dbReference type="EMBL" id="QGKL01000012">
    <property type="protein sequence ID" value="PWQ98318.1"/>
    <property type="molecule type" value="Genomic_DNA"/>
</dbReference>
<organism evidence="3 4">
    <name type="scientific">Leucothrix arctica</name>
    <dbReference type="NCBI Taxonomy" id="1481894"/>
    <lineage>
        <taxon>Bacteria</taxon>
        <taxon>Pseudomonadati</taxon>
        <taxon>Pseudomonadota</taxon>
        <taxon>Gammaproteobacteria</taxon>
        <taxon>Thiotrichales</taxon>
        <taxon>Thiotrichaceae</taxon>
        <taxon>Leucothrix</taxon>
    </lineage>
</organism>
<sequence>MSQTLWQELTHKGLVSGEEPVVANDNSPWYVRTMLGIAGWFGALFLLGAVFSVFGLLIGFTSTAGILGLGACLVAVLIYRAGKKNDFLAQFAFAISLAGQSLLVFSILSELNIFGSGDNFSDRLRMLSMVTICLQLLLFFVIPNYLHRMWSALLITLSVMFLMNMYGLHAFTLSILLAGGVGLWLQEFNWATLGNKLTTPAYALVFISVLLLFVQTFLWSDHQSYLWFDSGFWRRAFGLSSSVDVLPVRLFSLSTGAVLLGLVLVLLKRAGNWASGIGIAAILLSILAVYIGLFVPGFTVGIILVLIGFAHSNRVLSGLGLVILVVFFFQFYYHLELNLLQKSGLLVASGLGLLVVRYVMNYVWPIGVNKHA</sequence>
<feature type="transmembrane region" description="Helical" evidence="1">
    <location>
        <begin position="345"/>
        <end position="364"/>
    </location>
</feature>
<gene>
    <name evidence="3" type="ORF">DKT75_04080</name>
</gene>
<feature type="transmembrane region" description="Helical" evidence="1">
    <location>
        <begin position="248"/>
        <end position="267"/>
    </location>
</feature>
<feature type="domain" description="DUF4401" evidence="2">
    <location>
        <begin position="28"/>
        <end position="362"/>
    </location>
</feature>
<dbReference type="Proteomes" id="UP000245506">
    <property type="component" value="Unassembled WGS sequence"/>
</dbReference>
<evidence type="ECO:0000313" key="3">
    <source>
        <dbReference type="EMBL" id="PWQ98318.1"/>
    </source>
</evidence>
<feature type="transmembrane region" description="Helical" evidence="1">
    <location>
        <begin position="197"/>
        <end position="219"/>
    </location>
</feature>
<dbReference type="AlphaFoldDB" id="A0A317CIC7"/>
<feature type="transmembrane region" description="Helical" evidence="1">
    <location>
        <begin position="37"/>
        <end position="57"/>
    </location>
</feature>
<evidence type="ECO:0000259" key="2">
    <source>
        <dbReference type="Pfam" id="PF14351"/>
    </source>
</evidence>